<accession>A0AC34G7D0</accession>
<name>A0AC34G7D0_9BILA</name>
<reference evidence="2" key="1">
    <citation type="submission" date="2022-11" db="UniProtKB">
        <authorList>
            <consortium name="WormBaseParasite"/>
        </authorList>
    </citation>
    <scope>IDENTIFICATION</scope>
</reference>
<evidence type="ECO:0000313" key="1">
    <source>
        <dbReference type="Proteomes" id="UP000887579"/>
    </source>
</evidence>
<dbReference type="Proteomes" id="UP000887579">
    <property type="component" value="Unplaced"/>
</dbReference>
<sequence length="176" mass="20077">MKLIFVFVVAIILFAVGECLDEDKCWTCQPAECMNKNDEPDWVEFGNNLYALLEEQVFQEEGEKRCVELGGHLASIHSKEENDFVHKLRGNNSVWIGQNKIANPGVDGTYTWTDGSPVDDFTVPWNQRQPKEKYTNCVFMANNVDSNGEWNDYFCDQNLPIAYSPSPPFAICKKPK</sequence>
<proteinExistence type="predicted"/>
<evidence type="ECO:0000313" key="2">
    <source>
        <dbReference type="WBParaSite" id="ES5_v2.g25634.t1"/>
    </source>
</evidence>
<organism evidence="1 2">
    <name type="scientific">Panagrolaimus sp. ES5</name>
    <dbReference type="NCBI Taxonomy" id="591445"/>
    <lineage>
        <taxon>Eukaryota</taxon>
        <taxon>Metazoa</taxon>
        <taxon>Ecdysozoa</taxon>
        <taxon>Nematoda</taxon>
        <taxon>Chromadorea</taxon>
        <taxon>Rhabditida</taxon>
        <taxon>Tylenchina</taxon>
        <taxon>Panagrolaimomorpha</taxon>
        <taxon>Panagrolaimoidea</taxon>
        <taxon>Panagrolaimidae</taxon>
        <taxon>Panagrolaimus</taxon>
    </lineage>
</organism>
<dbReference type="WBParaSite" id="ES5_v2.g25634.t1">
    <property type="protein sequence ID" value="ES5_v2.g25634.t1"/>
    <property type="gene ID" value="ES5_v2.g25634"/>
</dbReference>
<protein>
    <submittedName>
        <fullName evidence="2">C-type lectin domain-containing protein</fullName>
    </submittedName>
</protein>